<proteinExistence type="predicted"/>
<reference evidence="2" key="1">
    <citation type="submission" date="2017-04" db="EMBL/GenBank/DDBJ databases">
        <authorList>
            <person name="Varghese N."/>
            <person name="Submissions S."/>
        </authorList>
    </citation>
    <scope>NUCLEOTIDE SEQUENCE [LARGE SCALE GENOMIC DNA]</scope>
    <source>
        <strain evidence="2">RKEM611</strain>
    </source>
</reference>
<dbReference type="Proteomes" id="UP000192907">
    <property type="component" value="Unassembled WGS sequence"/>
</dbReference>
<keyword evidence="2" id="KW-1185">Reference proteome</keyword>
<protein>
    <submittedName>
        <fullName evidence="1">Uncharacterized protein</fullName>
    </submittedName>
</protein>
<evidence type="ECO:0000313" key="1">
    <source>
        <dbReference type="EMBL" id="SMF80498.1"/>
    </source>
</evidence>
<accession>A0A1Y6CNR7</accession>
<dbReference type="AlphaFoldDB" id="A0A1Y6CNR7"/>
<sequence length="389" mass="44468">MAAVATTDTQAQTLYTNIDFMKAYALLSERTAISDAVLMNFFLKFLPRSENYRGKGYAIATSWHISNSKMASILNKSSPTTGSNYKDQWQAYGFILLNGLSYEESVYEHNGEVYKYGSFAAHNVQLSAGFLNFMEKIKAGEDISDDELEVFFSAPSYGKRIRRKRRLNVVNATNSMIRRRHEQDGSEIPSNVRYLSHEERKAKQFVRPDSYKKNLKETKKPGRRQRLAQDNWEVRFAEHLNVYGTEGALKRLKKSMKDAGWAREDYIIPVLNMIKKRGGSENDRSFAINFIYSKPLIEIFETVAEKRSEASGVLAGYLDTMTLANIPKPIISNAFSYWLEKMPFKRDEQTYISNFVSRKLEAEPSPKSDSMPSDLVKALDFSDLGVPDF</sequence>
<organism evidence="1 2">
    <name type="scientific">Pseudobacteriovorax antillogorgiicola</name>
    <dbReference type="NCBI Taxonomy" id="1513793"/>
    <lineage>
        <taxon>Bacteria</taxon>
        <taxon>Pseudomonadati</taxon>
        <taxon>Bdellovibrionota</taxon>
        <taxon>Oligoflexia</taxon>
        <taxon>Oligoflexales</taxon>
        <taxon>Pseudobacteriovoracaceae</taxon>
        <taxon>Pseudobacteriovorax</taxon>
    </lineage>
</organism>
<dbReference type="RefSeq" id="WP_132325625.1">
    <property type="nucleotide sequence ID" value="NZ_FWZT01000035.1"/>
</dbReference>
<name>A0A1Y6CNR7_9BACT</name>
<gene>
    <name evidence="1" type="ORF">SAMN06296036_13521</name>
</gene>
<dbReference type="EMBL" id="FWZT01000035">
    <property type="protein sequence ID" value="SMF80498.1"/>
    <property type="molecule type" value="Genomic_DNA"/>
</dbReference>
<evidence type="ECO:0000313" key="2">
    <source>
        <dbReference type="Proteomes" id="UP000192907"/>
    </source>
</evidence>